<dbReference type="InterPro" id="IPR016186">
    <property type="entry name" value="C-type_lectin-like/link_sf"/>
</dbReference>
<feature type="chain" id="PRO_5032351207" description="Receptor for retinol uptake STRA6" evidence="15">
    <location>
        <begin position="25"/>
        <end position="3319"/>
    </location>
</feature>
<feature type="compositionally biased region" description="Basic and acidic residues" evidence="13">
    <location>
        <begin position="2642"/>
        <end position="2659"/>
    </location>
</feature>
<comment type="subcellular location">
    <subcellularLocation>
        <location evidence="1">Cell membrane</location>
        <topology evidence="1">Multi-pass membrane protein</topology>
    </subcellularLocation>
</comment>
<dbReference type="PANTHER" id="PTHR21444">
    <property type="entry name" value="COILED-COIL DOMAIN-CONTAINING PROTEIN 180"/>
    <property type="match status" value="1"/>
</dbReference>
<feature type="transmembrane region" description="Helical" evidence="14">
    <location>
        <begin position="2129"/>
        <end position="2148"/>
    </location>
</feature>
<evidence type="ECO:0000313" key="18">
    <source>
        <dbReference type="Proteomes" id="UP000663870"/>
    </source>
</evidence>
<feature type="compositionally biased region" description="Polar residues" evidence="13">
    <location>
        <begin position="2677"/>
        <end position="2686"/>
    </location>
</feature>
<feature type="compositionally biased region" description="Acidic residues" evidence="13">
    <location>
        <begin position="2858"/>
        <end position="2878"/>
    </location>
</feature>
<dbReference type="GO" id="GO:0038023">
    <property type="term" value="F:signaling receptor activity"/>
    <property type="evidence" value="ECO:0007669"/>
    <property type="project" value="InterPro"/>
</dbReference>
<evidence type="ECO:0000313" key="17">
    <source>
        <dbReference type="EMBL" id="CAF1047310.1"/>
    </source>
</evidence>
<protein>
    <recommendedName>
        <fullName evidence="2">Receptor for retinol uptake STRA6</fullName>
    </recommendedName>
</protein>
<keyword evidence="5 14" id="KW-0812">Transmembrane</keyword>
<feature type="compositionally biased region" description="Basic residues" evidence="13">
    <location>
        <begin position="2563"/>
        <end position="2576"/>
    </location>
</feature>
<keyword evidence="3" id="KW-0813">Transport</keyword>
<feature type="compositionally biased region" description="Polar residues" evidence="13">
    <location>
        <begin position="2537"/>
        <end position="2550"/>
    </location>
</feature>
<feature type="transmembrane region" description="Helical" evidence="14">
    <location>
        <begin position="2078"/>
        <end position="2098"/>
    </location>
</feature>
<evidence type="ECO:0000256" key="7">
    <source>
        <dbReference type="ARBA" id="ARBA00022989"/>
    </source>
</evidence>
<feature type="compositionally biased region" description="Polar residues" evidence="13">
    <location>
        <begin position="2377"/>
        <end position="2394"/>
    </location>
</feature>
<feature type="region of interest" description="Disordered" evidence="13">
    <location>
        <begin position="2833"/>
        <end position="2912"/>
    </location>
</feature>
<feature type="region of interest" description="Disordered" evidence="13">
    <location>
        <begin position="3212"/>
        <end position="3319"/>
    </location>
</feature>
<feature type="compositionally biased region" description="Basic residues" evidence="13">
    <location>
        <begin position="3263"/>
        <end position="3272"/>
    </location>
</feature>
<feature type="transmembrane region" description="Helical" evidence="14">
    <location>
        <begin position="891"/>
        <end position="915"/>
    </location>
</feature>
<feature type="domain" description="EGF-like" evidence="16">
    <location>
        <begin position="283"/>
        <end position="320"/>
    </location>
</feature>
<evidence type="ECO:0000259" key="16">
    <source>
        <dbReference type="PROSITE" id="PS50026"/>
    </source>
</evidence>
<feature type="transmembrane region" description="Helical" evidence="14">
    <location>
        <begin position="1795"/>
        <end position="1812"/>
    </location>
</feature>
<feature type="compositionally biased region" description="Polar residues" evidence="13">
    <location>
        <begin position="2421"/>
        <end position="2448"/>
    </location>
</feature>
<feature type="compositionally biased region" description="Polar residues" evidence="13">
    <location>
        <begin position="2473"/>
        <end position="2491"/>
    </location>
</feature>
<feature type="transmembrane region" description="Helical" evidence="14">
    <location>
        <begin position="755"/>
        <end position="774"/>
    </location>
</feature>
<feature type="transmembrane region" description="Helical" evidence="14">
    <location>
        <begin position="2182"/>
        <end position="2210"/>
    </location>
</feature>
<keyword evidence="6" id="KW-0845">Vitamin A</keyword>
<evidence type="ECO:0000256" key="4">
    <source>
        <dbReference type="ARBA" id="ARBA00022475"/>
    </source>
</evidence>
<feature type="compositionally biased region" description="Polar residues" evidence="13">
    <location>
        <begin position="2702"/>
        <end position="2712"/>
    </location>
</feature>
<feature type="compositionally biased region" description="Basic and acidic residues" evidence="13">
    <location>
        <begin position="2848"/>
        <end position="2857"/>
    </location>
</feature>
<evidence type="ECO:0000256" key="10">
    <source>
        <dbReference type="ARBA" id="ARBA00023157"/>
    </source>
</evidence>
<feature type="region of interest" description="Disordered" evidence="13">
    <location>
        <begin position="2377"/>
        <end position="2766"/>
    </location>
</feature>
<feature type="disulfide bond" evidence="12">
    <location>
        <begin position="310"/>
        <end position="319"/>
    </location>
</feature>
<dbReference type="Gene3D" id="3.10.100.10">
    <property type="entry name" value="Mannose-Binding Protein A, subunit A"/>
    <property type="match status" value="2"/>
</dbReference>
<feature type="transmembrane region" description="Helical" evidence="14">
    <location>
        <begin position="848"/>
        <end position="871"/>
    </location>
</feature>
<dbReference type="PROSITE" id="PS50026">
    <property type="entry name" value="EGF_3"/>
    <property type="match status" value="1"/>
</dbReference>
<evidence type="ECO:0000256" key="6">
    <source>
        <dbReference type="ARBA" id="ARBA00022893"/>
    </source>
</evidence>
<feature type="compositionally biased region" description="Basic and acidic residues" evidence="13">
    <location>
        <begin position="2497"/>
        <end position="2517"/>
    </location>
</feature>
<feature type="compositionally biased region" description="Polar residues" evidence="13">
    <location>
        <begin position="2756"/>
        <end position="2766"/>
    </location>
</feature>
<evidence type="ECO:0000256" key="2">
    <source>
        <dbReference type="ARBA" id="ARBA00014411"/>
    </source>
</evidence>
<keyword evidence="12" id="KW-0245">EGF-like domain</keyword>
<dbReference type="InterPro" id="IPR016187">
    <property type="entry name" value="CTDL_fold"/>
</dbReference>
<feature type="transmembrane region" description="Helical" evidence="14">
    <location>
        <begin position="2222"/>
        <end position="2244"/>
    </location>
</feature>
<feature type="compositionally biased region" description="Polar residues" evidence="13">
    <location>
        <begin position="2884"/>
        <end position="2905"/>
    </location>
</feature>
<feature type="transmembrane region" description="Helical" evidence="14">
    <location>
        <begin position="2265"/>
        <end position="2289"/>
    </location>
</feature>
<feature type="transmembrane region" description="Helical" evidence="14">
    <location>
        <begin position="704"/>
        <end position="724"/>
    </location>
</feature>
<organism evidence="17 18">
    <name type="scientific">Rotaria sordida</name>
    <dbReference type="NCBI Taxonomy" id="392033"/>
    <lineage>
        <taxon>Eukaryota</taxon>
        <taxon>Metazoa</taxon>
        <taxon>Spiralia</taxon>
        <taxon>Gnathifera</taxon>
        <taxon>Rotifera</taxon>
        <taxon>Eurotatoria</taxon>
        <taxon>Bdelloidea</taxon>
        <taxon>Philodinida</taxon>
        <taxon>Philodinidae</taxon>
        <taxon>Rotaria</taxon>
    </lineage>
</organism>
<feature type="transmembrane region" description="Helical" evidence="14">
    <location>
        <begin position="329"/>
        <end position="351"/>
    </location>
</feature>
<feature type="compositionally biased region" description="Polar residues" evidence="13">
    <location>
        <begin position="3243"/>
        <end position="3259"/>
    </location>
</feature>
<feature type="transmembrane region" description="Helical" evidence="14">
    <location>
        <begin position="1873"/>
        <end position="1892"/>
    </location>
</feature>
<feature type="compositionally biased region" description="Polar residues" evidence="13">
    <location>
        <begin position="1011"/>
        <end position="1026"/>
    </location>
</feature>
<evidence type="ECO:0000256" key="1">
    <source>
        <dbReference type="ARBA" id="ARBA00004651"/>
    </source>
</evidence>
<dbReference type="Pfam" id="PF14752">
    <property type="entry name" value="RBP_receptor"/>
    <property type="match status" value="2"/>
</dbReference>
<keyword evidence="10 12" id="KW-1015">Disulfide bond</keyword>
<dbReference type="GO" id="GO:0005886">
    <property type="term" value="C:plasma membrane"/>
    <property type="evidence" value="ECO:0007669"/>
    <property type="project" value="UniProtKB-SubCell"/>
</dbReference>
<feature type="transmembrane region" description="Helical" evidence="14">
    <location>
        <begin position="1735"/>
        <end position="1757"/>
    </location>
</feature>
<dbReference type="PANTHER" id="PTHR21444:SF16">
    <property type="entry name" value="RECEPTOR FOR RETINOL UPTAKE STRA6"/>
    <property type="match status" value="1"/>
</dbReference>
<keyword evidence="7 14" id="KW-1133">Transmembrane helix</keyword>
<name>A0A814KBW5_9BILA</name>
<keyword evidence="18" id="KW-1185">Reference proteome</keyword>
<dbReference type="GO" id="GO:0071939">
    <property type="term" value="P:vitamin A import into cell"/>
    <property type="evidence" value="ECO:0007669"/>
    <property type="project" value="TreeGrafter"/>
</dbReference>
<dbReference type="Proteomes" id="UP000663870">
    <property type="component" value="Unassembled WGS sequence"/>
</dbReference>
<feature type="transmembrane region" description="Helical" evidence="14">
    <location>
        <begin position="814"/>
        <end position="836"/>
    </location>
</feature>
<evidence type="ECO:0000256" key="14">
    <source>
        <dbReference type="SAM" id="Phobius"/>
    </source>
</evidence>
<keyword evidence="11" id="KW-0675">Receptor</keyword>
<feature type="compositionally biased region" description="Polar residues" evidence="13">
    <location>
        <begin position="3289"/>
        <end position="3303"/>
    </location>
</feature>
<dbReference type="InterPro" id="IPR000742">
    <property type="entry name" value="EGF"/>
</dbReference>
<feature type="transmembrane region" description="Helical" evidence="14">
    <location>
        <begin position="433"/>
        <end position="450"/>
    </location>
</feature>
<dbReference type="PROSITE" id="PS00022">
    <property type="entry name" value="EGF_1"/>
    <property type="match status" value="1"/>
</dbReference>
<dbReference type="GO" id="GO:0016918">
    <property type="term" value="F:retinal binding"/>
    <property type="evidence" value="ECO:0007669"/>
    <property type="project" value="UniProtKB-KW"/>
</dbReference>
<comment type="caution">
    <text evidence="12">Lacks conserved residue(s) required for the propagation of feature annotation.</text>
</comment>
<feature type="region of interest" description="Disordered" evidence="13">
    <location>
        <begin position="981"/>
        <end position="1026"/>
    </location>
</feature>
<sequence length="3319" mass="383360">MSVIIFSSTHLFLTTIFIQTIACAVPTNLQNLELTDVTSLWNQFPSIIDKIDESVNRFRCPKGWKRLGGSCYYLSNLTSISSAANHTCNYLHSNLSNLIRIQNTVELAYAAHVLTRNNLSSLMLSLDPKLLKGKNLVEMLTNDQDQWNRMKQKFHKVRIKYLNLTTKIVDRLKSINLRLLKRSRKIKQSFEKYNKPQKTPINVSLVINDNDEYEYDDLDSSDESDEFEQIENIRRICDQIAWNALADNSTVYILTTYIVSDKIVCSLSDVEPDIEYHHICEYVLDFCFANIICGKHGHCVNTLSGFKCSCSFLYDGLLCETISQEDQQILIGIIIIIIIIIILYATSLIPIRRLLGGPHELLNPIKRNLVRSIWVGLLSTCFLSVLFITITLRYYKLFEIDKINDKTLGSLLNHTTHLIEECESTLDYRIENLKFFPFALSLIFIFSWSIKRDKQCLKTCNGRPGLLSPIEPFRIENRFTTATVFGIIAYGALKIFEELLFGLHKTFNHGVLFELIIRIAIIAVVGFRYYPILASLKLRNVFIRFFACLYILCDIIYTIVRESSCMGFLPLAGKYTVVEEAKLRMELGTWFIIYGLIKNIPHFFFLSYIGAELCVRFVYDSIYVSVKKKKSIWSTPHVQFDELEFAKYYVTKLLRRNCPLYRTNTKQKSKQQNVTNRSLIKKFFDSFYYWDEDFHFTTIATCTYTVAFVFLYYLACTFIFLYLSRPAGVIPFLRSFIENSANVELDDSFTLKHEIILSAVLAAILYGFQLLIGMQNYKKHKQQLYKGIYIDVPSTRNMEWSSIVSKSVHYSGFLVGYMAWGFVICFHLILLILIGIRILSLRIRQIELVLTIIVPILIIYLIKILGMKLAGKFVFTKKPEDINDMKNPKTYAIFIYFSFFADCFLGMASCIIRLIKATFLNVVFMARLDYSFLGRPLEKFDAGFAAYVSYLHVEKHYSNPLMLVFSDLLLNLTTEQSRKNHNEKFSTNINDSDDENRSKKQRKNKYDKSSRNINHNTTDNQSCHSITEINPTTKLQNLSTMSGRNNQTIDSRERRLRKFAISDDEINVDNDDNSSTRLTSSTLQQQAQLSKSSINRTKILNHEYLLSKQDQYDDDNYDYEITNNNTQAAIVRRPHSIKESIPLISIHSNRQLSERIQTKQSTTTENEEKKRRIKRKIARFRWFLAYTIIHNFHIFDLKKCLKNSLTFIYSQQNQPVDEQLSRLIATDQNQEPTIASLSEPLIMQRLKGNTCKPQSPTIDRLLSMPSIDEYPSLSPAELYITSLKQQLLIVYSQNATSPKNTDELQQENIDSPLFRSLPISNESTNDYSPGTPSNINSSRFLQLLSHNQHMQACVQMQLAMSDCATCVLSNNVQNLEFDDITSLWDKFPSIIDKIKETVNRFRCPKGWKRLGGSCYYLSNLTSISSAANHTCNYLHSNLSNLIQIRNAVELFYAAHVLTRNDLSSLMISIDPNFLKGKKIAETLMNDQGRWNRMKFKFHEVRVKYRNLKQKIVDRLSSTGLRILTRSKKMKQIPSKQSLIHDEKQFNKKQSNITNIIFSNETTINIDLVTSTNDNADDEEYEYDDLDSSDESDEFEQIEDIRGICDQIAWNALDNNSTVYILTTYIVSDKIVCSLSDVEPDIEYHHICEYGRERTKVDSSDDRQHLVSRDRSDNDIKITDAAHLQQNNGTFHLQERRPTIAEEIMEFLQEIYRCITLPRTTNPLLNPIKRNLVRSIWVGLLSVLLLSILFLITTIMYLKSFVYYISDEKEGEFSINDTIHLVKQCESISDYRRGNLIFSPFALTLILIFSWSMKRDKQCLDMCDRRPGLLPPIEPFRTGNRFTTATVFGIIAYEVLKIFEELLFNAGQPAHQGVLVELLERIAVVILVGLRYYPVLASLQLRNIVARFFSCLYILCDIVYTIVREGSCMGFLPLSGQYTVLEEAKLRRELGTWFIIYGLIKNIPHFFFLSYIGAELCVRFVYDSIYVPVKKKKSIWSAPIAQLDESEFAKYYVTKLFRRNRPTSQIIIRQNPNTDNLIDYEHETNQQNVINQSRIKKFFDFFYYWDDDFRFTTIATCTYTVAIVFLYYLACTFVFLYIARTTGHISFIRSYIEHSANVELDDSFTLKREIILSAIITAIIYGFQLFIGMQNYKKHKLQLYKGIYVDVPSADNFKRSSIASNSVHYSGFLVGYMAWGFVICFHLILLILIGIKILSLQIRQIELALAIIVPILVIYLLKMLSMASAGKFIFIQKLDNKLNLKSRKTYAIFIYFSFFADCFLGMASCIIRLIKATFLNVVFMARLDWSFLGRPLEKFDLGFAAYVSYLHMEVTYTNPVMLAFCYSLFDDIIQRRPKHCYDDECCIAPGELDDDNETETVRQNQLQQNRTDLTQNSPPVTYRRRNNNDGSVEVNTISNVDKPISKRTSQIETNQQQQDLLTTESQRGSIISTKENRKNISKKTKQKQSNIDNEEKQSNASTSTGSTSRQQLQFSSAPPIPIRKDLPFEQDQSDDRIDGDRSLKRKPYPTVAKLISQKETRLSSIPQSSKINIDNQTDEDEDENISKPKYKTKEKKQKKSIKLQIHEDEDEDSSLSKQIIVAAEKKKQRSETRKKKSPQTAIIEDDDDNDGALKQQQSNKKKISNKSKKDISKSNISKEDDNSRRTGKTSNTIKMIIPSKQPIRNNQIIKQDSSSDNTFDSTTRSSKPQQDTTSTSYEIIDRKVRKKPDSSQHTKAKKSTDKYHQDTVRTEEEDVAVRPTTVYSPPSYNLATTPLDSYFLRTISYRKAQENTPPLTLHRPYISPIQRMHQDTNDDDSPYSEIVNDTIRSSISNRSYSKIGSLKTSSSYSNKQQKLEEQKQTEDDTNVETEEEEEEEEEQEERPDESHLLRSQPTSFPTVPTANSTMNTSIKSEKDQEIERIKRKKRLRFRWHFLYTLIRNYHLFDLRKEIQSRLAHLHLQRSSLIDEQQFLTTTTAEEPETTKQTIESLVPEERRGLGSLTSDIPTPIERRPPSTHRLFSVPVSLLNDYPQSPAERYIANRARMLYDVSAEQMNSPHISSVSQTPTIISAYNQQQQRNLMTTTLSDQSLGFHVSPSVIVHPPSDTSTRSREKQVNDYPIRRALQRELLTSSLFQPVSTSNQSTADYPLAASSIVTSPTLCTQMSHDQHMQVWRQNQVEKLQKRRRHCYIYGTPSQQPLVDRVSTATILTPQILMTIPKQQQAPSTSSDDKTRRIPTISPFRFPVPSDQVYTAPSSTISDIQVETNNQKSKRNRRQKKIPIPQKRMERLDEDIQETSNANKSLKMTSASTRRKDVQSSSSDITEV</sequence>
<evidence type="ECO:0000256" key="15">
    <source>
        <dbReference type="SAM" id="SignalP"/>
    </source>
</evidence>
<evidence type="ECO:0000256" key="3">
    <source>
        <dbReference type="ARBA" id="ARBA00022448"/>
    </source>
</evidence>
<evidence type="ECO:0000256" key="12">
    <source>
        <dbReference type="PROSITE-ProRule" id="PRU00076"/>
    </source>
</evidence>
<keyword evidence="4" id="KW-1003">Cell membrane</keyword>
<feature type="transmembrane region" description="Helical" evidence="14">
    <location>
        <begin position="372"/>
        <end position="395"/>
    </location>
</feature>
<evidence type="ECO:0000256" key="13">
    <source>
        <dbReference type="SAM" id="MobiDB-lite"/>
    </source>
</evidence>
<reference evidence="17" key="1">
    <citation type="submission" date="2021-02" db="EMBL/GenBank/DDBJ databases">
        <authorList>
            <person name="Nowell W R."/>
        </authorList>
    </citation>
    <scope>NUCLEOTIDE SEQUENCE</scope>
</reference>
<dbReference type="InterPro" id="IPR026612">
    <property type="entry name" value="STRA6-like"/>
</dbReference>
<feature type="signal peptide" evidence="15">
    <location>
        <begin position="1"/>
        <end position="24"/>
    </location>
</feature>
<feature type="transmembrane region" description="Helical" evidence="14">
    <location>
        <begin position="542"/>
        <end position="560"/>
    </location>
</feature>
<feature type="compositionally biased region" description="Polar residues" evidence="13">
    <location>
        <begin position="3212"/>
        <end position="3221"/>
    </location>
</feature>
<gene>
    <name evidence="17" type="ORF">JXQ802_LOCUS16465</name>
</gene>
<dbReference type="CDD" id="cd00054">
    <property type="entry name" value="EGF_CA"/>
    <property type="match status" value="1"/>
</dbReference>
<feature type="compositionally biased region" description="Polar residues" evidence="13">
    <location>
        <begin position="2833"/>
        <end position="2845"/>
    </location>
</feature>
<feature type="transmembrane region" description="Helical" evidence="14">
    <location>
        <begin position="1904"/>
        <end position="1922"/>
    </location>
</feature>
<keyword evidence="8" id="KW-0683">Retinol-binding</keyword>
<evidence type="ECO:0000256" key="11">
    <source>
        <dbReference type="ARBA" id="ARBA00023170"/>
    </source>
</evidence>
<keyword evidence="9 14" id="KW-0472">Membrane</keyword>
<feature type="compositionally biased region" description="Polar residues" evidence="13">
    <location>
        <begin position="3310"/>
        <end position="3319"/>
    </location>
</feature>
<dbReference type="GO" id="GO:0019841">
    <property type="term" value="F:retinol binding"/>
    <property type="evidence" value="ECO:0007669"/>
    <property type="project" value="UniProtKB-KW"/>
</dbReference>
<feature type="compositionally biased region" description="Low complexity" evidence="13">
    <location>
        <begin position="2687"/>
        <end position="2701"/>
    </location>
</feature>
<feature type="compositionally biased region" description="Basic and acidic residues" evidence="13">
    <location>
        <begin position="2714"/>
        <end position="2745"/>
    </location>
</feature>
<evidence type="ECO:0000256" key="5">
    <source>
        <dbReference type="ARBA" id="ARBA00022692"/>
    </source>
</evidence>
<feature type="compositionally biased region" description="Polar residues" evidence="13">
    <location>
        <begin position="2403"/>
        <end position="2414"/>
    </location>
</feature>
<keyword evidence="15" id="KW-0732">Signal</keyword>
<evidence type="ECO:0000256" key="8">
    <source>
        <dbReference type="ARBA" id="ARBA00023072"/>
    </source>
</evidence>
<dbReference type="SUPFAM" id="SSF56436">
    <property type="entry name" value="C-type lectin-like"/>
    <property type="match status" value="2"/>
</dbReference>
<accession>A0A814KBW5</accession>
<dbReference type="InterPro" id="IPR000152">
    <property type="entry name" value="EGF-type_Asp/Asn_hydroxyl_site"/>
</dbReference>
<dbReference type="GO" id="GO:0034632">
    <property type="term" value="F:retinol transmembrane transporter activity"/>
    <property type="evidence" value="ECO:0007669"/>
    <property type="project" value="InterPro"/>
</dbReference>
<feature type="transmembrane region" description="Helical" evidence="14">
    <location>
        <begin position="511"/>
        <end position="530"/>
    </location>
</feature>
<evidence type="ECO:0000256" key="9">
    <source>
        <dbReference type="ARBA" id="ARBA00023136"/>
    </source>
</evidence>
<dbReference type="EMBL" id="CAJNOL010000399">
    <property type="protein sequence ID" value="CAF1047310.1"/>
    <property type="molecule type" value="Genomic_DNA"/>
</dbReference>
<comment type="caution">
    <text evidence="17">The sequence shown here is derived from an EMBL/GenBank/DDBJ whole genome shotgun (WGS) entry which is preliminary data.</text>
</comment>
<feature type="transmembrane region" description="Helical" evidence="14">
    <location>
        <begin position="479"/>
        <end position="496"/>
    </location>
</feature>
<proteinExistence type="predicted"/>
<dbReference type="PROSITE" id="PS00010">
    <property type="entry name" value="ASX_HYDROXYL"/>
    <property type="match status" value="1"/>
</dbReference>